<dbReference type="GO" id="GO:0008409">
    <property type="term" value="F:5'-3' exonuclease activity"/>
    <property type="evidence" value="ECO:0007669"/>
    <property type="project" value="TreeGrafter"/>
</dbReference>
<comment type="cofactor">
    <cofactor evidence="18">
        <name>Mg(2+)</name>
        <dbReference type="ChEBI" id="CHEBI:18420"/>
    </cofactor>
    <cofactor evidence="18">
        <name>Mn(2+)</name>
        <dbReference type="ChEBI" id="CHEBI:29035"/>
    </cofactor>
</comment>
<evidence type="ECO:0000256" key="4">
    <source>
        <dbReference type="ARBA" id="ARBA00022722"/>
    </source>
</evidence>
<evidence type="ECO:0000256" key="18">
    <source>
        <dbReference type="RuleBase" id="RU365033"/>
    </source>
</evidence>
<dbReference type="SMART" id="SM00734">
    <property type="entry name" value="ZnF_Rad18"/>
    <property type="match status" value="1"/>
</dbReference>
<evidence type="ECO:0000256" key="6">
    <source>
        <dbReference type="ARBA" id="ARBA00022759"/>
    </source>
</evidence>
<evidence type="ECO:0000256" key="2">
    <source>
        <dbReference type="ARBA" id="ARBA00004123"/>
    </source>
</evidence>
<comment type="function">
    <text evidence="18">Nuclease required for the repair of DNA interstrand cross-links (ICL). Acts as a 5'-3' exonuclease that anchors at a cut end of DNA and cleaves DNA successively at every third nucleotide, allowing to excise an ICL from one strand through flanking incisions.</text>
</comment>
<dbReference type="InterPro" id="IPR049132">
    <property type="entry name" value="FAN1-like_euk"/>
</dbReference>
<evidence type="ECO:0000256" key="15">
    <source>
        <dbReference type="ARBA" id="ARBA00023211"/>
    </source>
</evidence>
<keyword evidence="6" id="KW-0255">Endonuclease</keyword>
<dbReference type="Gene3D" id="3.40.1350.10">
    <property type="match status" value="1"/>
</dbReference>
<keyword evidence="13" id="KW-0175">Coiled coil</keyword>
<dbReference type="GO" id="GO:0004528">
    <property type="term" value="F:phosphodiesterase I activity"/>
    <property type="evidence" value="ECO:0007669"/>
    <property type="project" value="UniProtKB-EC"/>
</dbReference>
<reference evidence="21" key="1">
    <citation type="submission" date="2025-08" db="UniProtKB">
        <authorList>
            <consortium name="Ensembl"/>
        </authorList>
    </citation>
    <scope>IDENTIFICATION</scope>
</reference>
<dbReference type="InterPro" id="IPR011856">
    <property type="entry name" value="tRNA_endonuc-like_dom_sf"/>
</dbReference>
<keyword evidence="22" id="KW-1185">Reference proteome</keyword>
<name>A0A8D0BL49_SALMN</name>
<feature type="region of interest" description="Disordered" evidence="19">
    <location>
        <begin position="91"/>
        <end position="204"/>
    </location>
</feature>
<dbReference type="PANTHER" id="PTHR15749">
    <property type="entry name" value="FANCONI-ASSOCIATED NUCLEASE 1"/>
    <property type="match status" value="1"/>
</dbReference>
<dbReference type="InterPro" id="IPR049126">
    <property type="entry name" value="FAN1-like_TPR"/>
</dbReference>
<keyword evidence="15 18" id="KW-0464">Manganese</keyword>
<dbReference type="InterPro" id="IPR033315">
    <property type="entry name" value="Fan1-like"/>
</dbReference>
<keyword evidence="16 18" id="KW-0539">Nucleus</keyword>
<keyword evidence="7 17" id="KW-0227">DNA damage</keyword>
<dbReference type="InterPro" id="IPR049138">
    <property type="entry name" value="Fan1_SAP_met"/>
</dbReference>
<dbReference type="Pfam" id="PF21169">
    <property type="entry name" value="Fan1_SAP"/>
    <property type="match status" value="1"/>
</dbReference>
<dbReference type="InterPro" id="IPR014883">
    <property type="entry name" value="VRR_NUC"/>
</dbReference>
<evidence type="ECO:0000313" key="21">
    <source>
        <dbReference type="Ensembl" id="ENSSMRP00000009533.1"/>
    </source>
</evidence>
<evidence type="ECO:0000256" key="19">
    <source>
        <dbReference type="SAM" id="MobiDB-lite"/>
    </source>
</evidence>
<evidence type="ECO:0000259" key="20">
    <source>
        <dbReference type="PROSITE" id="PS51908"/>
    </source>
</evidence>
<keyword evidence="11" id="KW-0269">Exonuclease</keyword>
<evidence type="ECO:0000256" key="14">
    <source>
        <dbReference type="ARBA" id="ARBA00023204"/>
    </source>
</evidence>
<protein>
    <recommendedName>
        <fullName evidence="18">Fanconi-associated nuclease</fullName>
        <ecNumber evidence="18">3.1.4.1</ecNumber>
    </recommendedName>
</protein>
<dbReference type="GeneTree" id="ENSGT00390000018637"/>
<dbReference type="GO" id="GO:0070336">
    <property type="term" value="F:flap-structured DNA binding"/>
    <property type="evidence" value="ECO:0007669"/>
    <property type="project" value="TreeGrafter"/>
</dbReference>
<feature type="compositionally biased region" description="Basic residues" evidence="19">
    <location>
        <begin position="13"/>
        <end position="30"/>
    </location>
</feature>
<reference evidence="21" key="2">
    <citation type="submission" date="2025-09" db="UniProtKB">
        <authorList>
            <consortium name="Ensembl"/>
        </authorList>
    </citation>
    <scope>IDENTIFICATION</scope>
</reference>
<accession>A0A8D0BL49</accession>
<dbReference type="Proteomes" id="UP000694421">
    <property type="component" value="Unplaced"/>
</dbReference>
<evidence type="ECO:0000256" key="7">
    <source>
        <dbReference type="ARBA" id="ARBA00022763"/>
    </source>
</evidence>
<dbReference type="GO" id="GO:0008270">
    <property type="term" value="F:zinc ion binding"/>
    <property type="evidence" value="ECO:0007669"/>
    <property type="project" value="UniProtKB-KW"/>
</dbReference>
<evidence type="ECO:0000256" key="8">
    <source>
        <dbReference type="ARBA" id="ARBA00022771"/>
    </source>
</evidence>
<evidence type="ECO:0000256" key="10">
    <source>
        <dbReference type="ARBA" id="ARBA00022833"/>
    </source>
</evidence>
<keyword evidence="9 18" id="KW-0378">Hydrolase</keyword>
<evidence type="ECO:0000256" key="16">
    <source>
        <dbReference type="ARBA" id="ARBA00023242"/>
    </source>
</evidence>
<evidence type="ECO:0000313" key="22">
    <source>
        <dbReference type="Proteomes" id="UP000694421"/>
    </source>
</evidence>
<dbReference type="SMART" id="SM00990">
    <property type="entry name" value="VRR_NUC"/>
    <property type="match status" value="1"/>
</dbReference>
<dbReference type="PANTHER" id="PTHR15749:SF4">
    <property type="entry name" value="FANCONI-ASSOCIATED NUCLEASE 1"/>
    <property type="match status" value="1"/>
</dbReference>
<keyword evidence="8 17" id="KW-0863">Zinc-finger</keyword>
<keyword evidence="5 18" id="KW-0479">Metal-binding</keyword>
<keyword evidence="14 17" id="KW-0234">DNA repair</keyword>
<evidence type="ECO:0000256" key="12">
    <source>
        <dbReference type="ARBA" id="ARBA00022842"/>
    </source>
</evidence>
<feature type="domain" description="UBZ4-type" evidence="20">
    <location>
        <begin position="61"/>
        <end position="89"/>
    </location>
</feature>
<evidence type="ECO:0000256" key="1">
    <source>
        <dbReference type="ARBA" id="ARBA00000983"/>
    </source>
</evidence>
<dbReference type="GO" id="GO:0036297">
    <property type="term" value="P:interstrand cross-link repair"/>
    <property type="evidence" value="ECO:0007669"/>
    <property type="project" value="InterPro"/>
</dbReference>
<dbReference type="GO" id="GO:0005634">
    <property type="term" value="C:nucleus"/>
    <property type="evidence" value="ECO:0007669"/>
    <property type="project" value="UniProtKB-SubCell"/>
</dbReference>
<dbReference type="EC" id="3.1.4.1" evidence="18"/>
<comment type="subcellular location">
    <subcellularLocation>
        <location evidence="2 18">Nucleus</location>
    </subcellularLocation>
</comment>
<dbReference type="InterPro" id="IPR006642">
    <property type="entry name" value="Rad18_UBZ4"/>
</dbReference>
<evidence type="ECO:0000256" key="13">
    <source>
        <dbReference type="ARBA" id="ARBA00023054"/>
    </source>
</evidence>
<evidence type="ECO:0000256" key="17">
    <source>
        <dbReference type="PROSITE-ProRule" id="PRU01256"/>
    </source>
</evidence>
<dbReference type="Ensembl" id="ENSSMRT00000011104.1">
    <property type="protein sequence ID" value="ENSSMRP00000009533.1"/>
    <property type="gene ID" value="ENSSMRG00000007596.1"/>
</dbReference>
<sequence length="999" mass="110132">MPAMADNEFPGNKRARKNSTCSKNKKKAPSRRNQVETKPCAPLVSSPTSIAAFFNHVPPAKIACPLCGQMVSRYGINQHIDEACQKGRDDRILTGSAPDPVADSLVGNSSGSASPYFAEKAPTPEKKPNNGVLKAKTEAEGQTSPYFKANRSSGANNGEPQASMVRSTSRGRLSAKLFRRRLAQSDTESTQNAQLCPPQDGCGNAAEQNLDAAASEGGSQKENRVLVFESQQNPEVFSNAPETVGMSQECGRGALHGGFDASVPALSTVGHHPCSGLGIPAAEGRQVHPSGEALVADLCQFAGCSTTYNAEGLFFSDQQAPLLNVEEMRHDPVERVPSVGNDAKEIPLGGVGDLRNGVVDGASQRPLEDISFQNLDSSVLETVLSGGGPLSEAGDRPYYLQNFLMVLQAVLENEDDRRLFDKQDLETIVKFYQLSEAELKELSVVLDLLSAPELKTLAKAFHLPNPGAPKWQLLEGFLRLAKQRSIFSRDQDGVGSVILKRAKVLAGKSVRVCKDPRSVFCRVLLLFSLADPMEDEEAGSGGQTQLSTVLMVNLGRTVFPSYTVNRETAIFQDREDFIRYATAAHMLNDVSVLMANGNWREAHRLYKVAQESWQELKEHPSLRHHGALPEYLRCFTVGWVYTRILSRGVEILQRIQLYEEAVEQLEGLLSQEVYCTDSRGRWWDRLALNLHQHLKDAEKAASCIRKGLLDPFVRTGHRLALSQRAQRMKESPHCNKLRHLLHDLPLLSVEDVNHVTIKGRLCPQTGMGKSVFIMEDLSAGGEREDDEPSTVFCSVEELALAHYRKNGFDQGIHGEGSTFLTLFNLLMWDILFMGGIPDVFRNAYQAFPLDLYTDSFYENRREAIESRLQMLQEASPDMLRKWVEDIWNAQEGKAAALVKWDRFSSLQQAQSLVSCFGGPFLSGVCRRLSRDLRHSRGGLPDLVVWKSQGGQFKLVEVKGPSDRLSCKQMIWLAELQKLGAAVEVCHVAATGSKALGISK</sequence>
<comment type="catalytic activity">
    <reaction evidence="1 18">
        <text>Hydrolytically removes 5'-nucleotides successively from the 3'-hydroxy termini of 3'-hydroxy-terminated oligonucleotides.</text>
        <dbReference type="EC" id="3.1.4.1"/>
    </reaction>
</comment>
<keyword evidence="10" id="KW-0862">Zinc</keyword>
<feature type="compositionally biased region" description="Polar residues" evidence="19">
    <location>
        <begin position="140"/>
        <end position="171"/>
    </location>
</feature>
<dbReference type="FunFam" id="3.40.1350.10:FF:000004">
    <property type="entry name" value="Fanconi-associated nuclease"/>
    <property type="match status" value="1"/>
</dbReference>
<keyword evidence="12 18" id="KW-0460">Magnesium</keyword>
<feature type="region of interest" description="Disordered" evidence="19">
    <location>
        <begin position="1"/>
        <end position="40"/>
    </location>
</feature>
<evidence type="ECO:0000256" key="11">
    <source>
        <dbReference type="ARBA" id="ARBA00022839"/>
    </source>
</evidence>
<dbReference type="CDD" id="cd22326">
    <property type="entry name" value="FAN1-like"/>
    <property type="match status" value="1"/>
</dbReference>
<dbReference type="PROSITE" id="PS51908">
    <property type="entry name" value="ZF_UBZ4"/>
    <property type="match status" value="1"/>
</dbReference>
<dbReference type="GO" id="GO:0017108">
    <property type="term" value="F:5'-flap endonuclease activity"/>
    <property type="evidence" value="ECO:0007669"/>
    <property type="project" value="TreeGrafter"/>
</dbReference>
<feature type="compositionally biased region" description="Polar residues" evidence="19">
    <location>
        <begin position="184"/>
        <end position="194"/>
    </location>
</feature>
<evidence type="ECO:0000256" key="9">
    <source>
        <dbReference type="ARBA" id="ARBA00022801"/>
    </source>
</evidence>
<dbReference type="AlphaFoldDB" id="A0A8D0BL49"/>
<keyword evidence="4 18" id="KW-0540">Nuclease</keyword>
<organism evidence="21 22">
    <name type="scientific">Salvator merianae</name>
    <name type="common">Argentine black and white tegu</name>
    <name type="synonym">Tupinambis merianae</name>
    <dbReference type="NCBI Taxonomy" id="96440"/>
    <lineage>
        <taxon>Eukaryota</taxon>
        <taxon>Metazoa</taxon>
        <taxon>Chordata</taxon>
        <taxon>Craniata</taxon>
        <taxon>Vertebrata</taxon>
        <taxon>Euteleostomi</taxon>
        <taxon>Lepidosauria</taxon>
        <taxon>Squamata</taxon>
        <taxon>Bifurcata</taxon>
        <taxon>Unidentata</taxon>
        <taxon>Episquamata</taxon>
        <taxon>Laterata</taxon>
        <taxon>Teiioidea</taxon>
        <taxon>Teiidae</taxon>
        <taxon>Salvator</taxon>
    </lineage>
</organism>
<dbReference type="Pfam" id="PF21170">
    <property type="entry name" value="FAN1_TPR"/>
    <property type="match status" value="1"/>
</dbReference>
<evidence type="ECO:0000256" key="3">
    <source>
        <dbReference type="ARBA" id="ARBA00005533"/>
    </source>
</evidence>
<comment type="similarity">
    <text evidence="3 18">Belongs to the FAN1 family.</text>
</comment>
<evidence type="ECO:0000256" key="5">
    <source>
        <dbReference type="ARBA" id="ARBA00022723"/>
    </source>
</evidence>
<proteinExistence type="inferred from homology"/>
<dbReference type="Pfam" id="PF08774">
    <property type="entry name" value="VRR_NUC"/>
    <property type="match status" value="1"/>
</dbReference>